<evidence type="ECO:0000256" key="6">
    <source>
        <dbReference type="ARBA" id="ARBA00023211"/>
    </source>
</evidence>
<proteinExistence type="predicted"/>
<keyword evidence="4" id="KW-0378">Hydrolase</keyword>
<evidence type="ECO:0000256" key="7">
    <source>
        <dbReference type="ARBA" id="ARBA00047761"/>
    </source>
</evidence>
<organism evidence="10 11">
    <name type="scientific">Sporosarcina psychrophila</name>
    <name type="common">Bacillus psychrophilus</name>
    <dbReference type="NCBI Taxonomy" id="1476"/>
    <lineage>
        <taxon>Bacteria</taxon>
        <taxon>Bacillati</taxon>
        <taxon>Bacillota</taxon>
        <taxon>Bacilli</taxon>
        <taxon>Bacillales</taxon>
        <taxon>Caryophanaceae</taxon>
        <taxon>Sporosarcina</taxon>
    </lineage>
</organism>
<dbReference type="EMBL" id="DYWT01000220">
    <property type="protein sequence ID" value="HJF32840.1"/>
    <property type="molecule type" value="Genomic_DNA"/>
</dbReference>
<feature type="domain" description="PPM-type phosphatase" evidence="9">
    <location>
        <begin position="2"/>
        <end position="244"/>
    </location>
</feature>
<evidence type="ECO:0000256" key="4">
    <source>
        <dbReference type="ARBA" id="ARBA00022801"/>
    </source>
</evidence>
<protein>
    <recommendedName>
        <fullName evidence="2">protein-serine/threonine phosphatase</fullName>
        <ecNumber evidence="2">3.1.3.16</ecNumber>
    </recommendedName>
</protein>
<dbReference type="InterPro" id="IPR036457">
    <property type="entry name" value="PPM-type-like_dom_sf"/>
</dbReference>
<dbReference type="SMART" id="SM00331">
    <property type="entry name" value="PP2C_SIG"/>
    <property type="match status" value="1"/>
</dbReference>
<dbReference type="SMART" id="SM00332">
    <property type="entry name" value="PP2Cc"/>
    <property type="match status" value="1"/>
</dbReference>
<evidence type="ECO:0000256" key="3">
    <source>
        <dbReference type="ARBA" id="ARBA00022723"/>
    </source>
</evidence>
<dbReference type="Pfam" id="PF13672">
    <property type="entry name" value="PP2C_2"/>
    <property type="match status" value="1"/>
</dbReference>
<sequence length="252" mass="27888">MQFEVLTDIGRKRTVNEDSAAVYTLPGGTMLAVIADGMGGHRGGDFASSTAVRVIGEQFMELDSSKIEDEDKWAQWLQEAVIHVNDILYKLASENEEYKGMGTTLEAALIRGRSCLISHTGDSRVYVIDEQSVRQVTRDHSYVNALLDSGEITEEEAAVHPQRNWIMKAIGSEKKIVPDIYSLELEDGMYMLICTDGLSNKVNQQLMHEIVLSDSVLREKTEELVDLANKMGGEDNISVILVDSSDVEATTT</sequence>
<evidence type="ECO:0000313" key="10">
    <source>
        <dbReference type="EMBL" id="HJF32840.1"/>
    </source>
</evidence>
<comment type="caution">
    <text evidence="10">The sequence shown here is derived from an EMBL/GenBank/DDBJ whole genome shotgun (WGS) entry which is preliminary data.</text>
</comment>
<dbReference type="InterPro" id="IPR001932">
    <property type="entry name" value="PPM-type_phosphatase-like_dom"/>
</dbReference>
<reference evidence="10" key="2">
    <citation type="submission" date="2021-09" db="EMBL/GenBank/DDBJ databases">
        <authorList>
            <person name="Gilroy R."/>
        </authorList>
    </citation>
    <scope>NUCLEOTIDE SEQUENCE</scope>
    <source>
        <strain evidence="10">CHK171-7178</strain>
    </source>
</reference>
<comment type="cofactor">
    <cofactor evidence="1">
        <name>Mn(2+)</name>
        <dbReference type="ChEBI" id="CHEBI:29035"/>
    </cofactor>
</comment>
<evidence type="ECO:0000256" key="1">
    <source>
        <dbReference type="ARBA" id="ARBA00001936"/>
    </source>
</evidence>
<accession>A0A921G026</accession>
<dbReference type="AlphaFoldDB" id="A0A921G026"/>
<dbReference type="SUPFAM" id="SSF81606">
    <property type="entry name" value="PP2C-like"/>
    <property type="match status" value="1"/>
</dbReference>
<dbReference type="GO" id="GO:0046872">
    <property type="term" value="F:metal ion binding"/>
    <property type="evidence" value="ECO:0007669"/>
    <property type="project" value="UniProtKB-KW"/>
</dbReference>
<reference evidence="10" key="1">
    <citation type="journal article" date="2021" name="PeerJ">
        <title>Extensive microbial diversity within the chicken gut microbiome revealed by metagenomics and culture.</title>
        <authorList>
            <person name="Gilroy R."/>
            <person name="Ravi A."/>
            <person name="Getino M."/>
            <person name="Pursley I."/>
            <person name="Horton D.L."/>
            <person name="Alikhan N.F."/>
            <person name="Baker D."/>
            <person name="Gharbi K."/>
            <person name="Hall N."/>
            <person name="Watson M."/>
            <person name="Adriaenssens E.M."/>
            <person name="Foster-Nyarko E."/>
            <person name="Jarju S."/>
            <person name="Secka A."/>
            <person name="Antonio M."/>
            <person name="Oren A."/>
            <person name="Chaudhuri R.R."/>
            <person name="La Ragione R."/>
            <person name="Hildebrand F."/>
            <person name="Pallen M.J."/>
        </authorList>
    </citation>
    <scope>NUCLEOTIDE SEQUENCE</scope>
    <source>
        <strain evidence="10">CHK171-7178</strain>
    </source>
</reference>
<dbReference type="InterPro" id="IPR015655">
    <property type="entry name" value="PP2C"/>
</dbReference>
<dbReference type="Gene3D" id="3.60.40.10">
    <property type="entry name" value="PPM-type phosphatase domain"/>
    <property type="match status" value="1"/>
</dbReference>
<dbReference type="PROSITE" id="PS51746">
    <property type="entry name" value="PPM_2"/>
    <property type="match status" value="1"/>
</dbReference>
<dbReference type="CDD" id="cd00143">
    <property type="entry name" value="PP2Cc"/>
    <property type="match status" value="1"/>
</dbReference>
<evidence type="ECO:0000256" key="2">
    <source>
        <dbReference type="ARBA" id="ARBA00013081"/>
    </source>
</evidence>
<evidence type="ECO:0000256" key="8">
    <source>
        <dbReference type="ARBA" id="ARBA00048336"/>
    </source>
</evidence>
<gene>
    <name evidence="10" type="ORF">K8V56_13845</name>
</gene>
<keyword evidence="6" id="KW-0464">Manganese</keyword>
<dbReference type="FunFam" id="3.60.40.10:FF:000002">
    <property type="entry name" value="Serine/threonine phosphatase stp"/>
    <property type="match status" value="1"/>
</dbReference>
<dbReference type="NCBIfam" id="NF033484">
    <property type="entry name" value="Stp1_PP2C_phos"/>
    <property type="match status" value="1"/>
</dbReference>
<keyword evidence="5" id="KW-0904">Protein phosphatase</keyword>
<comment type="catalytic activity">
    <reaction evidence="7">
        <text>O-phospho-L-seryl-[protein] + H2O = L-seryl-[protein] + phosphate</text>
        <dbReference type="Rhea" id="RHEA:20629"/>
        <dbReference type="Rhea" id="RHEA-COMP:9863"/>
        <dbReference type="Rhea" id="RHEA-COMP:11604"/>
        <dbReference type="ChEBI" id="CHEBI:15377"/>
        <dbReference type="ChEBI" id="CHEBI:29999"/>
        <dbReference type="ChEBI" id="CHEBI:43474"/>
        <dbReference type="ChEBI" id="CHEBI:83421"/>
        <dbReference type="EC" id="3.1.3.16"/>
    </reaction>
</comment>
<evidence type="ECO:0000259" key="9">
    <source>
        <dbReference type="PROSITE" id="PS51746"/>
    </source>
</evidence>
<dbReference type="PANTHER" id="PTHR47992">
    <property type="entry name" value="PROTEIN PHOSPHATASE"/>
    <property type="match status" value="1"/>
</dbReference>
<dbReference type="GO" id="GO:0004722">
    <property type="term" value="F:protein serine/threonine phosphatase activity"/>
    <property type="evidence" value="ECO:0007669"/>
    <property type="project" value="UniProtKB-EC"/>
</dbReference>
<evidence type="ECO:0000313" key="11">
    <source>
        <dbReference type="Proteomes" id="UP000698173"/>
    </source>
</evidence>
<dbReference type="Proteomes" id="UP000698173">
    <property type="component" value="Unassembled WGS sequence"/>
</dbReference>
<dbReference type="EC" id="3.1.3.16" evidence="2"/>
<evidence type="ECO:0000256" key="5">
    <source>
        <dbReference type="ARBA" id="ARBA00022912"/>
    </source>
</evidence>
<name>A0A921G026_SPOPS</name>
<keyword evidence="3" id="KW-0479">Metal-binding</keyword>
<comment type="catalytic activity">
    <reaction evidence="8">
        <text>O-phospho-L-threonyl-[protein] + H2O = L-threonyl-[protein] + phosphate</text>
        <dbReference type="Rhea" id="RHEA:47004"/>
        <dbReference type="Rhea" id="RHEA-COMP:11060"/>
        <dbReference type="Rhea" id="RHEA-COMP:11605"/>
        <dbReference type="ChEBI" id="CHEBI:15377"/>
        <dbReference type="ChEBI" id="CHEBI:30013"/>
        <dbReference type="ChEBI" id="CHEBI:43474"/>
        <dbReference type="ChEBI" id="CHEBI:61977"/>
        <dbReference type="EC" id="3.1.3.16"/>
    </reaction>
</comment>